<keyword evidence="2" id="KW-0472">Membrane</keyword>
<evidence type="ECO:0000256" key="1">
    <source>
        <dbReference type="SAM" id="MobiDB-lite"/>
    </source>
</evidence>
<accession>A0A9P4QZI6</accession>
<feature type="compositionally biased region" description="Low complexity" evidence="1">
    <location>
        <begin position="218"/>
        <end position="234"/>
    </location>
</feature>
<keyword evidence="2" id="KW-0812">Transmembrane</keyword>
<keyword evidence="4" id="KW-1185">Reference proteome</keyword>
<organism evidence="3 4">
    <name type="scientific">Polyplosphaeria fusca</name>
    <dbReference type="NCBI Taxonomy" id="682080"/>
    <lineage>
        <taxon>Eukaryota</taxon>
        <taxon>Fungi</taxon>
        <taxon>Dikarya</taxon>
        <taxon>Ascomycota</taxon>
        <taxon>Pezizomycotina</taxon>
        <taxon>Dothideomycetes</taxon>
        <taxon>Pleosporomycetidae</taxon>
        <taxon>Pleosporales</taxon>
        <taxon>Tetraplosphaeriaceae</taxon>
        <taxon>Polyplosphaeria</taxon>
    </lineage>
</organism>
<reference evidence="3" key="1">
    <citation type="journal article" date="2020" name="Stud. Mycol.">
        <title>101 Dothideomycetes genomes: a test case for predicting lifestyles and emergence of pathogens.</title>
        <authorList>
            <person name="Haridas S."/>
            <person name="Albert R."/>
            <person name="Binder M."/>
            <person name="Bloem J."/>
            <person name="Labutti K."/>
            <person name="Salamov A."/>
            <person name="Andreopoulos B."/>
            <person name="Baker S."/>
            <person name="Barry K."/>
            <person name="Bills G."/>
            <person name="Bluhm B."/>
            <person name="Cannon C."/>
            <person name="Castanera R."/>
            <person name="Culley D."/>
            <person name="Daum C."/>
            <person name="Ezra D."/>
            <person name="Gonzalez J."/>
            <person name="Henrissat B."/>
            <person name="Kuo A."/>
            <person name="Liang C."/>
            <person name="Lipzen A."/>
            <person name="Lutzoni F."/>
            <person name="Magnuson J."/>
            <person name="Mondo S."/>
            <person name="Nolan M."/>
            <person name="Ohm R."/>
            <person name="Pangilinan J."/>
            <person name="Park H.-J."/>
            <person name="Ramirez L."/>
            <person name="Alfaro M."/>
            <person name="Sun H."/>
            <person name="Tritt A."/>
            <person name="Yoshinaga Y."/>
            <person name="Zwiers L.-H."/>
            <person name="Turgeon B."/>
            <person name="Goodwin S."/>
            <person name="Spatafora J."/>
            <person name="Crous P."/>
            <person name="Grigoriev I."/>
        </authorList>
    </citation>
    <scope>NUCLEOTIDE SEQUENCE</scope>
    <source>
        <strain evidence="3">CBS 125425</strain>
    </source>
</reference>
<comment type="caution">
    <text evidence="3">The sequence shown here is derived from an EMBL/GenBank/DDBJ whole genome shotgun (WGS) entry which is preliminary data.</text>
</comment>
<feature type="region of interest" description="Disordered" evidence="1">
    <location>
        <begin position="38"/>
        <end position="73"/>
    </location>
</feature>
<evidence type="ECO:0000313" key="4">
    <source>
        <dbReference type="Proteomes" id="UP000799444"/>
    </source>
</evidence>
<sequence length="505" mass="55906">MPVAGLRGRDNRVEYMVVRTGDDVKVVPRRSQPTRTVADILGYRNERRDDSDDDDDDVFDDLEENTPSPSDSAIVVTIPLPQAQATGGALADNDPTETVVVEFTPSPSAHREGKGNGISQTTEHLLIAAGSIGATIIVVMVLLAIHTMRKRGLTLAEAIKHGKHQVTRRGPPPPPKASQDKATANSTHYGSMRNNSVSTPQPAVTRSESFSSQRPLMAPRRNSSLNRSLRSASPETVPQSFLLDSPPRRNNSHRRDISETPSSPVLPLQTGRKSISTRNTQSILEDTELQFSEPSMERALSPLPPPPTFKQFLNGRPSISSRPGIGPMISRFSWTNSNAPQTPHDPSRDTNSHTVMRDSYMTQRSSVPRFRTVDSWVQQQSNRIEEQKLKEQFRFTPTSSSYFHDDERERTIPEVPELPKNVTSLREESKLQPGQALASNPVTPPPQRLGGLPGKNVKHERHDTQVTVETAPIFRQHPGTEVRFSTRSLVPSEILNNDVKPSVLS</sequence>
<dbReference type="OrthoDB" id="5411141at2759"/>
<keyword evidence="2" id="KW-1133">Transmembrane helix</keyword>
<feature type="region of interest" description="Disordered" evidence="1">
    <location>
        <begin position="161"/>
        <end position="281"/>
    </location>
</feature>
<feature type="compositionally biased region" description="Polar residues" evidence="1">
    <location>
        <begin position="180"/>
        <end position="214"/>
    </location>
</feature>
<evidence type="ECO:0000313" key="3">
    <source>
        <dbReference type="EMBL" id="KAF2734063.1"/>
    </source>
</evidence>
<feature type="compositionally biased region" description="Acidic residues" evidence="1">
    <location>
        <begin position="51"/>
        <end position="64"/>
    </location>
</feature>
<gene>
    <name evidence="3" type="ORF">EJ04DRAFT_251473</name>
</gene>
<evidence type="ECO:0000256" key="2">
    <source>
        <dbReference type="SAM" id="Phobius"/>
    </source>
</evidence>
<dbReference type="AlphaFoldDB" id="A0A9P4QZI6"/>
<dbReference type="Proteomes" id="UP000799444">
    <property type="component" value="Unassembled WGS sequence"/>
</dbReference>
<feature type="compositionally biased region" description="Polar residues" evidence="1">
    <location>
        <begin position="271"/>
        <end position="281"/>
    </location>
</feature>
<proteinExistence type="predicted"/>
<feature type="region of interest" description="Disordered" evidence="1">
    <location>
        <begin position="426"/>
        <end position="456"/>
    </location>
</feature>
<name>A0A9P4QZI6_9PLEO</name>
<protein>
    <submittedName>
        <fullName evidence="3">Uncharacterized protein</fullName>
    </submittedName>
</protein>
<feature type="transmembrane region" description="Helical" evidence="2">
    <location>
        <begin position="125"/>
        <end position="145"/>
    </location>
</feature>
<dbReference type="EMBL" id="ML996152">
    <property type="protein sequence ID" value="KAF2734063.1"/>
    <property type="molecule type" value="Genomic_DNA"/>
</dbReference>